<keyword evidence="3" id="KW-0804">Transcription</keyword>
<dbReference type="OrthoDB" id="155424at2"/>
<dbReference type="InterPro" id="IPR036388">
    <property type="entry name" value="WH-like_DNA-bd_sf"/>
</dbReference>
<keyword evidence="1" id="KW-0805">Transcription regulation</keyword>
<dbReference type="SMART" id="SM00345">
    <property type="entry name" value="HTH_GNTR"/>
    <property type="match status" value="1"/>
</dbReference>
<protein>
    <submittedName>
        <fullName evidence="5">FadR family transcriptional regulator</fullName>
    </submittedName>
</protein>
<dbReference type="PROSITE" id="PS50949">
    <property type="entry name" value="HTH_GNTR"/>
    <property type="match status" value="1"/>
</dbReference>
<dbReference type="GO" id="GO:0003677">
    <property type="term" value="F:DNA binding"/>
    <property type="evidence" value="ECO:0007669"/>
    <property type="project" value="UniProtKB-KW"/>
</dbReference>
<dbReference type="PRINTS" id="PR00035">
    <property type="entry name" value="HTHGNTR"/>
</dbReference>
<feature type="domain" description="HTH gntR-type" evidence="4">
    <location>
        <begin position="1"/>
        <end position="67"/>
    </location>
</feature>
<dbReference type="Gene3D" id="1.10.10.10">
    <property type="entry name" value="Winged helix-like DNA-binding domain superfamily/Winged helix DNA-binding domain"/>
    <property type="match status" value="1"/>
</dbReference>
<keyword evidence="2" id="KW-0238">DNA-binding</keyword>
<dbReference type="EMBL" id="RQYT01000011">
    <property type="protein sequence ID" value="RRD49889.1"/>
    <property type="molecule type" value="Genomic_DNA"/>
</dbReference>
<evidence type="ECO:0000313" key="6">
    <source>
        <dbReference type="Proteomes" id="UP000280935"/>
    </source>
</evidence>
<accession>A0A3P1WTE5</accession>
<organism evidence="5 6">
    <name type="scientific">Arachnia propionica</name>
    <dbReference type="NCBI Taxonomy" id="1750"/>
    <lineage>
        <taxon>Bacteria</taxon>
        <taxon>Bacillati</taxon>
        <taxon>Actinomycetota</taxon>
        <taxon>Actinomycetes</taxon>
        <taxon>Propionibacteriales</taxon>
        <taxon>Propionibacteriaceae</taxon>
        <taxon>Arachnia</taxon>
    </lineage>
</organism>
<dbReference type="SUPFAM" id="SSF46785">
    <property type="entry name" value="Winged helix' DNA-binding domain"/>
    <property type="match status" value="1"/>
</dbReference>
<dbReference type="GO" id="GO:0003700">
    <property type="term" value="F:DNA-binding transcription factor activity"/>
    <property type="evidence" value="ECO:0007669"/>
    <property type="project" value="InterPro"/>
</dbReference>
<reference evidence="5 6" key="1">
    <citation type="submission" date="2018-11" db="EMBL/GenBank/DDBJ databases">
        <title>Genomes From Bacteria Associated with the Canine Oral Cavity: a Test Case for Automated Genome-Based Taxonomic Assignment.</title>
        <authorList>
            <person name="Coil D.A."/>
            <person name="Jospin G."/>
            <person name="Darling A.E."/>
            <person name="Wallis C."/>
            <person name="Davis I.J."/>
            <person name="Harris S."/>
            <person name="Eisen J.A."/>
            <person name="Holcombe L.J."/>
            <person name="O'Flynn C."/>
        </authorList>
    </citation>
    <scope>NUCLEOTIDE SEQUENCE [LARGE SCALE GENOMIC DNA]</scope>
    <source>
        <strain evidence="5 6">OH2822_COT-296</strain>
    </source>
</reference>
<dbReference type="CDD" id="cd07377">
    <property type="entry name" value="WHTH_GntR"/>
    <property type="match status" value="1"/>
</dbReference>
<evidence type="ECO:0000313" key="5">
    <source>
        <dbReference type="EMBL" id="RRD49889.1"/>
    </source>
</evidence>
<dbReference type="PANTHER" id="PTHR43537:SF5">
    <property type="entry name" value="UXU OPERON TRANSCRIPTIONAL REGULATOR"/>
    <property type="match status" value="1"/>
</dbReference>
<dbReference type="PANTHER" id="PTHR43537">
    <property type="entry name" value="TRANSCRIPTIONAL REGULATOR, GNTR FAMILY"/>
    <property type="match status" value="1"/>
</dbReference>
<evidence type="ECO:0000256" key="3">
    <source>
        <dbReference type="ARBA" id="ARBA00023163"/>
    </source>
</evidence>
<dbReference type="Proteomes" id="UP000280935">
    <property type="component" value="Unassembled WGS sequence"/>
</dbReference>
<evidence type="ECO:0000256" key="2">
    <source>
        <dbReference type="ARBA" id="ARBA00023125"/>
    </source>
</evidence>
<dbReference type="Pfam" id="PF07729">
    <property type="entry name" value="FCD"/>
    <property type="match status" value="1"/>
</dbReference>
<dbReference type="SMART" id="SM00895">
    <property type="entry name" value="FCD"/>
    <property type="match status" value="1"/>
</dbReference>
<dbReference type="InterPro" id="IPR036390">
    <property type="entry name" value="WH_DNA-bd_sf"/>
</dbReference>
<gene>
    <name evidence="5" type="ORF">EII35_06820</name>
</gene>
<dbReference type="InterPro" id="IPR008920">
    <property type="entry name" value="TF_FadR/GntR_C"/>
</dbReference>
<dbReference type="AlphaFoldDB" id="A0A3P1WTE5"/>
<dbReference type="SUPFAM" id="SSF48008">
    <property type="entry name" value="GntR ligand-binding domain-like"/>
    <property type="match status" value="1"/>
</dbReference>
<proteinExistence type="predicted"/>
<comment type="caution">
    <text evidence="5">The sequence shown here is derived from an EMBL/GenBank/DDBJ whole genome shotgun (WGS) entry which is preliminary data.</text>
</comment>
<name>A0A3P1WTE5_9ACTN</name>
<dbReference type="Gene3D" id="1.20.120.530">
    <property type="entry name" value="GntR ligand-binding domain-like"/>
    <property type="match status" value="1"/>
</dbReference>
<dbReference type="InterPro" id="IPR011711">
    <property type="entry name" value="GntR_C"/>
</dbReference>
<dbReference type="Pfam" id="PF00392">
    <property type="entry name" value="GntR"/>
    <property type="match status" value="1"/>
</dbReference>
<evidence type="ECO:0000259" key="4">
    <source>
        <dbReference type="PROSITE" id="PS50949"/>
    </source>
</evidence>
<evidence type="ECO:0000256" key="1">
    <source>
        <dbReference type="ARBA" id="ARBA00023015"/>
    </source>
</evidence>
<sequence>MARQTASQIKQFIIASNLRPGDPLPSEAELCERLGVSRSSVREAIRMLNTLEIVEVKHGRGTFVGEASLQPLVETLVFRAVLVPGDDFRALREVLEVRQSLDLSVAERVCSRLKGTENAELHELVATMVVAAEERRSFAEEDREFHTTLLKRTGLDIASQLVAAFWDVHSAVLPQLSIPAPDDIESTARTHGDMLQAAEAGDVAAYRRAVLQHYEPLCRVLDVSVDS</sequence>
<dbReference type="InterPro" id="IPR000524">
    <property type="entry name" value="Tscrpt_reg_HTH_GntR"/>
</dbReference>